<dbReference type="Proteomes" id="UP001189429">
    <property type="component" value="Unassembled WGS sequence"/>
</dbReference>
<proteinExistence type="predicted"/>
<keyword evidence="1" id="KW-0732">Signal</keyword>
<evidence type="ECO:0000256" key="1">
    <source>
        <dbReference type="SAM" id="SignalP"/>
    </source>
</evidence>
<sequence length="343" mass="37798">MVRSSPMFVAAFLSTHPSAAVALKGTASAQAKARQDHRRRHREMVAAVSGDCGCLNWRDVFTQRGGRCGQGYEHFLSRNGNGTGAHLKTGLFQELWEGELCDKVFARLDTDGCVQQNMGEASSSAQAGWCYVNATCSSDKLDLRRLSGAGNPAFGPRMCVPGADRFLYEKSPEELQKFASDQGLDMGHLVKLAYPTMKEPWERVSSFFTMNKSLHTTEISFRLRRTAERGNTVVWSSRNGLPPFGVTQGLSAWEVGFRPRARRAVMSDPTSVKVWAEVTKFRCVSGCSGGELGGGAPAVRLYERAGVVFSPLGAPWARGRGMVQMRRRKRKKGERPKLIQVQT</sequence>
<gene>
    <name evidence="2" type="ORF">PCOR1329_LOCUS84263</name>
</gene>
<protein>
    <submittedName>
        <fullName evidence="2">Uncharacterized protein</fullName>
    </submittedName>
</protein>
<comment type="caution">
    <text evidence="2">The sequence shown here is derived from an EMBL/GenBank/DDBJ whole genome shotgun (WGS) entry which is preliminary data.</text>
</comment>
<accession>A0ABN9YB84</accession>
<organism evidence="2 3">
    <name type="scientific">Prorocentrum cordatum</name>
    <dbReference type="NCBI Taxonomy" id="2364126"/>
    <lineage>
        <taxon>Eukaryota</taxon>
        <taxon>Sar</taxon>
        <taxon>Alveolata</taxon>
        <taxon>Dinophyceae</taxon>
        <taxon>Prorocentrales</taxon>
        <taxon>Prorocentraceae</taxon>
        <taxon>Prorocentrum</taxon>
    </lineage>
</organism>
<evidence type="ECO:0000313" key="3">
    <source>
        <dbReference type="Proteomes" id="UP001189429"/>
    </source>
</evidence>
<evidence type="ECO:0000313" key="2">
    <source>
        <dbReference type="EMBL" id="CAK0909988.1"/>
    </source>
</evidence>
<keyword evidence="3" id="KW-1185">Reference proteome</keyword>
<name>A0ABN9YB84_9DINO</name>
<feature type="chain" id="PRO_5045077849" evidence="1">
    <location>
        <begin position="23"/>
        <end position="343"/>
    </location>
</feature>
<dbReference type="EMBL" id="CAUYUJ010022301">
    <property type="protein sequence ID" value="CAK0909988.1"/>
    <property type="molecule type" value="Genomic_DNA"/>
</dbReference>
<reference evidence="2" key="1">
    <citation type="submission" date="2023-10" db="EMBL/GenBank/DDBJ databases">
        <authorList>
            <person name="Chen Y."/>
            <person name="Shah S."/>
            <person name="Dougan E. K."/>
            <person name="Thang M."/>
            <person name="Chan C."/>
        </authorList>
    </citation>
    <scope>NUCLEOTIDE SEQUENCE [LARGE SCALE GENOMIC DNA]</scope>
</reference>
<feature type="signal peptide" evidence="1">
    <location>
        <begin position="1"/>
        <end position="22"/>
    </location>
</feature>